<sequence>MADRILEMQPKQELYRVSNNVSSGSDAMTELQQQITSLENKLEKLSVTRNSRSQTTNSGRYSSSHRKSATELTADSAAENTKHCRQYRLFVNDKKTGLRFLVDSGADVSLIPYTSKHKFISDYKLYAANNTAIDTFGTEILNLDLGLRREFQFPFIVAKISKPILGADFLNKFNLLIDIKHKRLIDGVTNLAVYGNIAPISINESVNTTSSLCKYSDLFSMYPNITKPNFLVSNVKHNVKHHIVTKGQPINCKARQLDPKRLEIAKREFKYMLDNNIISPSSSEWASPLHIVTKKDGSFRPCGDYRRLNDLTIPDRYNIPRIQDFQHILTNKTIFSKIDITKAYYHIPVADEDKAKTAIITPFGLYQFNVMSFGLKNAPATFQRFINEVLYGLDFVFPYLDDVLIASSCEEEHRSHLKIVFQRLDKYGLRINISKSVLGVPVIDFLGYQISAEGSLPQPQKIKAIIEYPLPETMHELRSFLGMINFYRNYINNAAKTQAPLHELLKGSTKKKDRRKIPWTDETRQSFEKCKQDVAQIALMAYPNSDYPLALLTDASDWAIGSVIQQKEPNGWKPIAFFSKNLMMLRKITAFMTVNFWYQTIHTKKIFRMTIFNTIHSLAHSGIRTTVKEITKRFIWPNMKKDVKQWTQTCINCQKNKITKHTKSEYSQFQAPDERFSVVHIDLIGPYSPSNGYTYCLTCIDRFTSWMEVVPLSNITAESIAKAFYEHWITRFGVPTCVITDRGTQFISELFRSLAALCGVKVNHTSSYHPQSNGKVERLHRTLKTAIRCHNNVRWTDTLPTVLMGLRAALHEDSKYTIAEMVYGKLLNYQANSLKNPDCQYLMIIL</sequence>
<dbReference type="PROSITE" id="PS50175">
    <property type="entry name" value="ASP_PROT_RETROV"/>
    <property type="match status" value="1"/>
</dbReference>
<dbReference type="InterPro" id="IPR043128">
    <property type="entry name" value="Rev_trsase/Diguanyl_cyclase"/>
</dbReference>
<dbReference type="InterPro" id="IPR012337">
    <property type="entry name" value="RNaseH-like_sf"/>
</dbReference>
<proteinExistence type="predicted"/>
<dbReference type="Pfam" id="PF00665">
    <property type="entry name" value="rve"/>
    <property type="match status" value="1"/>
</dbReference>
<evidence type="ECO:0000256" key="4">
    <source>
        <dbReference type="ARBA" id="ARBA00022695"/>
    </source>
</evidence>
<feature type="domain" description="Peptidase A2" evidence="14">
    <location>
        <begin position="98"/>
        <end position="112"/>
    </location>
</feature>
<dbReference type="CDD" id="cd01647">
    <property type="entry name" value="RT_LTR"/>
    <property type="match status" value="1"/>
</dbReference>
<evidence type="ECO:0000256" key="11">
    <source>
        <dbReference type="ARBA" id="ARBA00022918"/>
    </source>
</evidence>
<dbReference type="PANTHER" id="PTHR37984:SF5">
    <property type="entry name" value="PROTEIN NYNRIN-LIKE"/>
    <property type="match status" value="1"/>
</dbReference>
<dbReference type="InterPro" id="IPR041588">
    <property type="entry name" value="Integrase_H2C2"/>
</dbReference>
<keyword evidence="5" id="KW-0540">Nuclease</keyword>
<dbReference type="InterPro" id="IPR021109">
    <property type="entry name" value="Peptidase_aspartic_dom_sf"/>
</dbReference>
<keyword evidence="9" id="KW-0694">RNA-binding</keyword>
<keyword evidence="11" id="KW-0695">RNA-directed DNA polymerase</keyword>
<dbReference type="Pfam" id="PF17919">
    <property type="entry name" value="RT_RNaseH_2"/>
    <property type="match status" value="1"/>
</dbReference>
<dbReference type="FunFam" id="2.40.70.10:FF:000130">
    <property type="entry name" value="Retrovirus-related Pol polyprotein from transposon opus-like Protein"/>
    <property type="match status" value="1"/>
</dbReference>
<dbReference type="PROSITE" id="PS00141">
    <property type="entry name" value="ASP_PROTEASE"/>
    <property type="match status" value="1"/>
</dbReference>
<dbReference type="Pfam" id="PF17921">
    <property type="entry name" value="Integrase_H2C2"/>
    <property type="match status" value="1"/>
</dbReference>
<dbReference type="GO" id="GO:0003723">
    <property type="term" value="F:RNA binding"/>
    <property type="evidence" value="ECO:0007669"/>
    <property type="project" value="UniProtKB-KW"/>
</dbReference>
<dbReference type="Pfam" id="PF00078">
    <property type="entry name" value="RVT_1"/>
    <property type="match status" value="1"/>
</dbReference>
<dbReference type="SUPFAM" id="SSF50630">
    <property type="entry name" value="Acid proteases"/>
    <property type="match status" value="1"/>
</dbReference>
<dbReference type="PROSITE" id="PS50878">
    <property type="entry name" value="RT_POL"/>
    <property type="match status" value="1"/>
</dbReference>
<keyword evidence="4" id="KW-0548">Nucleotidyltransferase</keyword>
<evidence type="ECO:0000313" key="17">
    <source>
        <dbReference type="EMBL" id="GIY32065.1"/>
    </source>
</evidence>
<protein>
    <recommendedName>
        <fullName evidence="1">RNA-directed DNA polymerase</fullName>
        <ecNumber evidence="1">2.7.7.49</ecNumber>
    </recommendedName>
</protein>
<feature type="compositionally biased region" description="Polar residues" evidence="13">
    <location>
        <begin position="47"/>
        <end position="62"/>
    </location>
</feature>
<dbReference type="AlphaFoldDB" id="A0AAV4SEF7"/>
<keyword evidence="8" id="KW-0460">Magnesium</keyword>
<evidence type="ECO:0000256" key="12">
    <source>
        <dbReference type="ARBA" id="ARBA00023268"/>
    </source>
</evidence>
<dbReference type="FunFam" id="3.10.10.10:FF:000007">
    <property type="entry name" value="Retrovirus-related Pol polyprotein from transposon 17.6-like Protein"/>
    <property type="match status" value="1"/>
</dbReference>
<feature type="region of interest" description="Disordered" evidence="13">
    <location>
        <begin position="45"/>
        <end position="77"/>
    </location>
</feature>
<dbReference type="InterPro" id="IPR000477">
    <property type="entry name" value="RT_dom"/>
</dbReference>
<comment type="caution">
    <text evidence="17">The sequence shown here is derived from an EMBL/GenBank/DDBJ whole genome shotgun (WGS) entry which is preliminary data.</text>
</comment>
<dbReference type="GO" id="GO:0015074">
    <property type="term" value="P:DNA integration"/>
    <property type="evidence" value="ECO:0007669"/>
    <property type="project" value="UniProtKB-KW"/>
</dbReference>
<dbReference type="PANTHER" id="PTHR37984">
    <property type="entry name" value="PROTEIN CBG26694"/>
    <property type="match status" value="1"/>
</dbReference>
<evidence type="ECO:0000256" key="6">
    <source>
        <dbReference type="ARBA" id="ARBA00022759"/>
    </source>
</evidence>
<dbReference type="Gene3D" id="3.30.420.10">
    <property type="entry name" value="Ribonuclease H-like superfamily/Ribonuclease H"/>
    <property type="match status" value="1"/>
</dbReference>
<feature type="domain" description="Reverse transcriptase" evidence="15">
    <location>
        <begin position="273"/>
        <end position="450"/>
    </location>
</feature>
<dbReference type="InterPro" id="IPR041577">
    <property type="entry name" value="RT_RNaseH_2"/>
</dbReference>
<gene>
    <name evidence="17" type="primary">pol</name>
    <name evidence="17" type="ORF">CDAR_411491</name>
</gene>
<dbReference type="Gene3D" id="1.10.340.70">
    <property type="match status" value="1"/>
</dbReference>
<keyword evidence="18" id="KW-1185">Reference proteome</keyword>
<evidence type="ECO:0000256" key="13">
    <source>
        <dbReference type="SAM" id="MobiDB-lite"/>
    </source>
</evidence>
<dbReference type="InterPro" id="IPR043502">
    <property type="entry name" value="DNA/RNA_pol_sf"/>
</dbReference>
<dbReference type="Gene3D" id="3.10.10.10">
    <property type="entry name" value="HIV Type 1 Reverse Transcriptase, subunit A, domain 1"/>
    <property type="match status" value="1"/>
</dbReference>
<dbReference type="PROSITE" id="PS50994">
    <property type="entry name" value="INTEGRASE"/>
    <property type="match status" value="1"/>
</dbReference>
<dbReference type="Proteomes" id="UP001054837">
    <property type="component" value="Unassembled WGS sequence"/>
</dbReference>
<evidence type="ECO:0000256" key="3">
    <source>
        <dbReference type="ARBA" id="ARBA00022679"/>
    </source>
</evidence>
<evidence type="ECO:0000256" key="10">
    <source>
        <dbReference type="ARBA" id="ARBA00022908"/>
    </source>
</evidence>
<evidence type="ECO:0000256" key="5">
    <source>
        <dbReference type="ARBA" id="ARBA00022722"/>
    </source>
</evidence>
<dbReference type="EMBL" id="BPLQ01007740">
    <property type="protein sequence ID" value="GIY32065.1"/>
    <property type="molecule type" value="Genomic_DNA"/>
</dbReference>
<dbReference type="FunFam" id="3.30.420.10:FF:000032">
    <property type="entry name" value="Retrovirus-related Pol polyprotein from transposon 297-like Protein"/>
    <property type="match status" value="1"/>
</dbReference>
<dbReference type="SUPFAM" id="SSF56672">
    <property type="entry name" value="DNA/RNA polymerases"/>
    <property type="match status" value="1"/>
</dbReference>
<dbReference type="SUPFAM" id="SSF53098">
    <property type="entry name" value="Ribonuclease H-like"/>
    <property type="match status" value="1"/>
</dbReference>
<dbReference type="FunFam" id="3.30.70.270:FF:000020">
    <property type="entry name" value="Transposon Tf2-6 polyprotein-like Protein"/>
    <property type="match status" value="1"/>
</dbReference>
<dbReference type="GO" id="GO:0004190">
    <property type="term" value="F:aspartic-type endopeptidase activity"/>
    <property type="evidence" value="ECO:0007669"/>
    <property type="project" value="InterPro"/>
</dbReference>
<keyword evidence="12" id="KW-0511">Multifunctional enzyme</keyword>
<reference evidence="17 18" key="1">
    <citation type="submission" date="2021-06" db="EMBL/GenBank/DDBJ databases">
        <title>Caerostris darwini draft genome.</title>
        <authorList>
            <person name="Kono N."/>
            <person name="Arakawa K."/>
        </authorList>
    </citation>
    <scope>NUCLEOTIDE SEQUENCE [LARGE SCALE GENOMIC DNA]</scope>
</reference>
<dbReference type="InterPro" id="IPR036397">
    <property type="entry name" value="RNaseH_sf"/>
</dbReference>
<evidence type="ECO:0000256" key="1">
    <source>
        <dbReference type="ARBA" id="ARBA00012493"/>
    </source>
</evidence>
<dbReference type="GO" id="GO:0004519">
    <property type="term" value="F:endonuclease activity"/>
    <property type="evidence" value="ECO:0007669"/>
    <property type="project" value="UniProtKB-KW"/>
</dbReference>
<evidence type="ECO:0000313" key="18">
    <source>
        <dbReference type="Proteomes" id="UP001054837"/>
    </source>
</evidence>
<evidence type="ECO:0000259" key="15">
    <source>
        <dbReference type="PROSITE" id="PS50878"/>
    </source>
</evidence>
<dbReference type="GO" id="GO:0003964">
    <property type="term" value="F:RNA-directed DNA polymerase activity"/>
    <property type="evidence" value="ECO:0007669"/>
    <property type="project" value="UniProtKB-KW"/>
</dbReference>
<dbReference type="GO" id="GO:0006508">
    <property type="term" value="P:proteolysis"/>
    <property type="evidence" value="ECO:0007669"/>
    <property type="project" value="UniProtKB-KW"/>
</dbReference>
<keyword evidence="7" id="KW-0378">Hydrolase</keyword>
<evidence type="ECO:0000256" key="2">
    <source>
        <dbReference type="ARBA" id="ARBA00022670"/>
    </source>
</evidence>
<dbReference type="Gene3D" id="2.40.70.10">
    <property type="entry name" value="Acid Proteases"/>
    <property type="match status" value="1"/>
</dbReference>
<evidence type="ECO:0000259" key="14">
    <source>
        <dbReference type="PROSITE" id="PS50175"/>
    </source>
</evidence>
<dbReference type="InterPro" id="IPR001969">
    <property type="entry name" value="Aspartic_peptidase_AS"/>
</dbReference>
<keyword evidence="3" id="KW-0808">Transferase</keyword>
<dbReference type="InterPro" id="IPR050951">
    <property type="entry name" value="Retrovirus_Pol_polyprotein"/>
</dbReference>
<name>A0AAV4SEF7_9ARAC</name>
<keyword evidence="2" id="KW-0645">Protease</keyword>
<feature type="domain" description="Integrase catalytic" evidence="16">
    <location>
        <begin position="668"/>
        <end position="845"/>
    </location>
</feature>
<dbReference type="InterPro" id="IPR001584">
    <property type="entry name" value="Integrase_cat-core"/>
</dbReference>
<keyword evidence="6" id="KW-0255">Endonuclease</keyword>
<evidence type="ECO:0000259" key="16">
    <source>
        <dbReference type="PROSITE" id="PS50994"/>
    </source>
</evidence>
<keyword evidence="10" id="KW-0229">DNA integration</keyword>
<dbReference type="Gene3D" id="3.30.70.270">
    <property type="match status" value="2"/>
</dbReference>
<dbReference type="InterPro" id="IPR001995">
    <property type="entry name" value="Peptidase_A2_cat"/>
</dbReference>
<evidence type="ECO:0000256" key="8">
    <source>
        <dbReference type="ARBA" id="ARBA00022842"/>
    </source>
</evidence>
<evidence type="ECO:0000256" key="9">
    <source>
        <dbReference type="ARBA" id="ARBA00022884"/>
    </source>
</evidence>
<dbReference type="EC" id="2.7.7.49" evidence="1"/>
<evidence type="ECO:0000256" key="7">
    <source>
        <dbReference type="ARBA" id="ARBA00022801"/>
    </source>
</evidence>
<accession>A0AAV4SEF7</accession>
<organism evidence="17 18">
    <name type="scientific">Caerostris darwini</name>
    <dbReference type="NCBI Taxonomy" id="1538125"/>
    <lineage>
        <taxon>Eukaryota</taxon>
        <taxon>Metazoa</taxon>
        <taxon>Ecdysozoa</taxon>
        <taxon>Arthropoda</taxon>
        <taxon>Chelicerata</taxon>
        <taxon>Arachnida</taxon>
        <taxon>Araneae</taxon>
        <taxon>Araneomorphae</taxon>
        <taxon>Entelegynae</taxon>
        <taxon>Araneoidea</taxon>
        <taxon>Araneidae</taxon>
        <taxon>Caerostris</taxon>
    </lineage>
</organism>
<dbReference type="GO" id="GO:0042575">
    <property type="term" value="C:DNA polymerase complex"/>
    <property type="evidence" value="ECO:0007669"/>
    <property type="project" value="UniProtKB-ARBA"/>
</dbReference>